<evidence type="ECO:0000259" key="1">
    <source>
        <dbReference type="PROSITE" id="PS50011"/>
    </source>
</evidence>
<keyword evidence="3" id="KW-1185">Reference proteome</keyword>
<protein>
    <recommendedName>
        <fullName evidence="1">Protein kinase domain-containing protein</fullName>
    </recommendedName>
</protein>
<gene>
    <name evidence="2" type="ORF">ADUPG1_006091</name>
</gene>
<dbReference type="EMBL" id="BQXS01009726">
    <property type="protein sequence ID" value="GKT31723.1"/>
    <property type="molecule type" value="Genomic_DNA"/>
</dbReference>
<dbReference type="InterPro" id="IPR011009">
    <property type="entry name" value="Kinase-like_dom_sf"/>
</dbReference>
<dbReference type="Pfam" id="PF00069">
    <property type="entry name" value="Pkinase"/>
    <property type="match status" value="1"/>
</dbReference>
<feature type="domain" description="Protein kinase" evidence="1">
    <location>
        <begin position="1"/>
        <end position="138"/>
    </location>
</feature>
<dbReference type="Proteomes" id="UP001057375">
    <property type="component" value="Unassembled WGS sequence"/>
</dbReference>
<dbReference type="Gene3D" id="1.10.510.10">
    <property type="entry name" value="Transferase(Phosphotransferase) domain 1"/>
    <property type="match status" value="1"/>
</dbReference>
<comment type="caution">
    <text evidence="2">The sequence shown here is derived from an EMBL/GenBank/DDBJ whole genome shotgun (WGS) entry which is preliminary data.</text>
</comment>
<sequence>MCLSCVVIIQRNKLPCFLIIRYDSYPSNEQYGPHQAYPSRKGAYLVFPYYAHRDMFYWINNTHPDFEAVKHVLTCVLSALAHLHSQFIVHCDLKPTNILIDSFGNGILCDFEGSVDCSERTMRLLSQTMYVGTPGYCS</sequence>
<name>A0ABQ5KJT7_9EUKA</name>
<evidence type="ECO:0000313" key="2">
    <source>
        <dbReference type="EMBL" id="GKT31723.1"/>
    </source>
</evidence>
<dbReference type="PROSITE" id="PS50011">
    <property type="entry name" value="PROTEIN_KINASE_DOM"/>
    <property type="match status" value="1"/>
</dbReference>
<proteinExistence type="predicted"/>
<accession>A0ABQ5KJT7</accession>
<dbReference type="InterPro" id="IPR008271">
    <property type="entry name" value="Ser/Thr_kinase_AS"/>
</dbReference>
<organism evidence="2 3">
    <name type="scientific">Aduncisulcus paluster</name>
    <dbReference type="NCBI Taxonomy" id="2918883"/>
    <lineage>
        <taxon>Eukaryota</taxon>
        <taxon>Metamonada</taxon>
        <taxon>Carpediemonas-like organisms</taxon>
        <taxon>Aduncisulcus</taxon>
    </lineage>
</organism>
<dbReference type="PANTHER" id="PTHR24347">
    <property type="entry name" value="SERINE/THREONINE-PROTEIN KINASE"/>
    <property type="match status" value="1"/>
</dbReference>
<reference evidence="2" key="1">
    <citation type="submission" date="2022-03" db="EMBL/GenBank/DDBJ databases">
        <title>Draft genome sequence of Aduncisulcus paluster, a free-living microaerophilic Fornicata.</title>
        <authorList>
            <person name="Yuyama I."/>
            <person name="Kume K."/>
            <person name="Tamura T."/>
            <person name="Inagaki Y."/>
            <person name="Hashimoto T."/>
        </authorList>
    </citation>
    <scope>NUCLEOTIDE SEQUENCE</scope>
    <source>
        <strain evidence="2">NY0171</strain>
    </source>
</reference>
<dbReference type="PROSITE" id="PS00108">
    <property type="entry name" value="PROTEIN_KINASE_ST"/>
    <property type="match status" value="1"/>
</dbReference>
<dbReference type="SUPFAM" id="SSF56112">
    <property type="entry name" value="Protein kinase-like (PK-like)"/>
    <property type="match status" value="1"/>
</dbReference>
<dbReference type="InterPro" id="IPR000719">
    <property type="entry name" value="Prot_kinase_dom"/>
</dbReference>
<evidence type="ECO:0000313" key="3">
    <source>
        <dbReference type="Proteomes" id="UP001057375"/>
    </source>
</evidence>